<evidence type="ECO:0000256" key="8">
    <source>
        <dbReference type="SAM" id="Phobius"/>
    </source>
</evidence>
<feature type="transmembrane region" description="Helical" evidence="8">
    <location>
        <begin position="223"/>
        <end position="244"/>
    </location>
</feature>
<feature type="transmembrane region" description="Helical" evidence="8">
    <location>
        <begin position="56"/>
        <end position="77"/>
    </location>
</feature>
<evidence type="ECO:0000256" key="7">
    <source>
        <dbReference type="ARBA" id="ARBA00023136"/>
    </source>
</evidence>
<evidence type="ECO:0000313" key="9">
    <source>
        <dbReference type="EMBL" id="MCW8346958.1"/>
    </source>
</evidence>
<dbReference type="InterPro" id="IPR037185">
    <property type="entry name" value="EmrE-like"/>
</dbReference>
<dbReference type="RefSeq" id="WP_265675494.1">
    <property type="nucleotide sequence ID" value="NZ_JAKRRY010000016.1"/>
</dbReference>
<dbReference type="Proteomes" id="UP001155587">
    <property type="component" value="Unassembled WGS sequence"/>
</dbReference>
<keyword evidence="7 8" id="KW-0472">Membrane</keyword>
<evidence type="ECO:0000313" key="10">
    <source>
        <dbReference type="Proteomes" id="UP001155587"/>
    </source>
</evidence>
<name>A0A9X3HX73_9VIBR</name>
<dbReference type="SUPFAM" id="SSF103481">
    <property type="entry name" value="Multidrug resistance efflux transporter EmrE"/>
    <property type="match status" value="1"/>
</dbReference>
<evidence type="ECO:0000256" key="6">
    <source>
        <dbReference type="ARBA" id="ARBA00022989"/>
    </source>
</evidence>
<feature type="transmembrane region" description="Helical" evidence="8">
    <location>
        <begin position="163"/>
        <end position="180"/>
    </location>
</feature>
<keyword evidence="10" id="KW-1185">Reference proteome</keyword>
<keyword evidence="5 8" id="KW-0812">Transmembrane</keyword>
<keyword evidence="4" id="KW-1003">Cell membrane</keyword>
<feature type="transmembrane region" description="Helical" evidence="8">
    <location>
        <begin position="192"/>
        <end position="211"/>
    </location>
</feature>
<keyword evidence="3" id="KW-0813">Transport</keyword>
<evidence type="ECO:0000256" key="1">
    <source>
        <dbReference type="ARBA" id="ARBA00004651"/>
    </source>
</evidence>
<feature type="transmembrane region" description="Helical" evidence="8">
    <location>
        <begin position="89"/>
        <end position="110"/>
    </location>
</feature>
<protein>
    <submittedName>
        <fullName evidence="9">EamA family transporter RarD</fullName>
    </submittedName>
</protein>
<dbReference type="EMBL" id="JAKRRY010000016">
    <property type="protein sequence ID" value="MCW8346958.1"/>
    <property type="molecule type" value="Genomic_DNA"/>
</dbReference>
<evidence type="ECO:0000256" key="4">
    <source>
        <dbReference type="ARBA" id="ARBA00022475"/>
    </source>
</evidence>
<feature type="transmembrane region" description="Helical" evidence="8">
    <location>
        <begin position="12"/>
        <end position="32"/>
    </location>
</feature>
<evidence type="ECO:0000256" key="5">
    <source>
        <dbReference type="ARBA" id="ARBA00022692"/>
    </source>
</evidence>
<proteinExistence type="inferred from homology"/>
<comment type="subcellular location">
    <subcellularLocation>
        <location evidence="1">Cell membrane</location>
        <topology evidence="1">Multi-pass membrane protein</topology>
    </subcellularLocation>
</comment>
<feature type="transmembrane region" description="Helical" evidence="8">
    <location>
        <begin position="116"/>
        <end position="134"/>
    </location>
</feature>
<keyword evidence="6 8" id="KW-1133">Transmembrane helix</keyword>
<feature type="transmembrane region" description="Helical" evidence="8">
    <location>
        <begin position="251"/>
        <end position="271"/>
    </location>
</feature>
<dbReference type="GO" id="GO:0005886">
    <property type="term" value="C:plasma membrane"/>
    <property type="evidence" value="ECO:0007669"/>
    <property type="project" value="UniProtKB-SubCell"/>
</dbReference>
<feature type="transmembrane region" description="Helical" evidence="8">
    <location>
        <begin position="283"/>
        <end position="301"/>
    </location>
</feature>
<feature type="transmembrane region" description="Helical" evidence="8">
    <location>
        <begin position="141"/>
        <end position="157"/>
    </location>
</feature>
<evidence type="ECO:0000256" key="3">
    <source>
        <dbReference type="ARBA" id="ARBA00022448"/>
    </source>
</evidence>
<sequence>MLTRFLSSSESTKGVVASIIASCLFALMPIYVQFQPEFSHWSVEGGEGHWIASQRVIWSALFMMIVLSISGRFLLFWRAFRQTHRWHRYLFSALLVGPQYWIFVWAPLYGETLSVALGYFSLPLVLVLVGRFVYGDQLSPLQTVACIVAAVGVAYAYMMADGLSWIVLLIALGYPVYFVHRRSLNIQSDVGFTLDNVFLLPFALSAVFYLQPLDVIRNLDLSVMGYYIGLAITGSVPMLLFLFASQSLSMSLFGLLGYVEPVLVFVVGLLLGERVATADLPTYLLVMAALMILAIDGVRRARSHGMVKAKR</sequence>
<organism evidence="9 10">
    <name type="scientific">Vibrio qingdaonensis</name>
    <dbReference type="NCBI Taxonomy" id="2829491"/>
    <lineage>
        <taxon>Bacteria</taxon>
        <taxon>Pseudomonadati</taxon>
        <taxon>Pseudomonadota</taxon>
        <taxon>Gammaproteobacteria</taxon>
        <taxon>Vibrionales</taxon>
        <taxon>Vibrionaceae</taxon>
        <taxon>Vibrio</taxon>
    </lineage>
</organism>
<dbReference type="NCBIfam" id="TIGR00688">
    <property type="entry name" value="rarD"/>
    <property type="match status" value="1"/>
</dbReference>
<accession>A0A9X3HX73</accession>
<dbReference type="AlphaFoldDB" id="A0A9X3HX73"/>
<reference evidence="9" key="1">
    <citation type="submission" date="2022-02" db="EMBL/GenBank/DDBJ databases">
        <title>Vibrio sp. nov, a new bacterium isolated from seawater.</title>
        <authorList>
            <person name="Yuan Y."/>
        </authorList>
    </citation>
    <scope>NUCLEOTIDE SEQUENCE</scope>
    <source>
        <strain evidence="9">ZSDZ65</strain>
    </source>
</reference>
<dbReference type="InterPro" id="IPR004626">
    <property type="entry name" value="RarD"/>
</dbReference>
<comment type="caution">
    <text evidence="9">The sequence shown here is derived from an EMBL/GenBank/DDBJ whole genome shotgun (WGS) entry which is preliminary data.</text>
</comment>
<evidence type="ECO:0000256" key="2">
    <source>
        <dbReference type="ARBA" id="ARBA00007362"/>
    </source>
</evidence>
<comment type="similarity">
    <text evidence="2">Belongs to the EamA transporter family.</text>
</comment>
<gene>
    <name evidence="9" type="primary">rarD</name>
    <name evidence="9" type="ORF">MD535_13215</name>
</gene>